<proteinExistence type="predicted"/>
<reference evidence="1 2" key="1">
    <citation type="journal article" date="2015" name="Genome Biol. Evol.">
        <title>Phylogenomic analyses indicate that early fungi evolved digesting cell walls of algal ancestors of land plants.</title>
        <authorList>
            <person name="Chang Y."/>
            <person name="Wang S."/>
            <person name="Sekimoto S."/>
            <person name="Aerts A.L."/>
            <person name="Choi C."/>
            <person name="Clum A."/>
            <person name="LaButti K.M."/>
            <person name="Lindquist E.A."/>
            <person name="Yee Ngan C."/>
            <person name="Ohm R.A."/>
            <person name="Salamov A.A."/>
            <person name="Grigoriev I.V."/>
            <person name="Spatafora J.W."/>
            <person name="Berbee M.L."/>
        </authorList>
    </citation>
    <scope>NUCLEOTIDE SEQUENCE [LARGE SCALE GENOMIC DNA]</scope>
    <source>
        <strain evidence="1 2">NRRL 28638</strain>
    </source>
</reference>
<name>A0A137NV26_CONC2</name>
<dbReference type="Proteomes" id="UP000070444">
    <property type="component" value="Unassembled WGS sequence"/>
</dbReference>
<organism evidence="1 2">
    <name type="scientific">Conidiobolus coronatus (strain ATCC 28846 / CBS 209.66 / NRRL 28638)</name>
    <name type="common">Delacroixia coronata</name>
    <dbReference type="NCBI Taxonomy" id="796925"/>
    <lineage>
        <taxon>Eukaryota</taxon>
        <taxon>Fungi</taxon>
        <taxon>Fungi incertae sedis</taxon>
        <taxon>Zoopagomycota</taxon>
        <taxon>Entomophthoromycotina</taxon>
        <taxon>Entomophthoromycetes</taxon>
        <taxon>Entomophthorales</taxon>
        <taxon>Ancylistaceae</taxon>
        <taxon>Conidiobolus</taxon>
    </lineage>
</organism>
<sequence>MTKQLPDPDWSLVLTLIQLQNYITLPDLTELSLTSKHLRKKLIPHLFDLISPSKFFTSKLIKSYGDFYIPRSSLLSIMDDEFKYIKDSVNSIKLTYKASPQYNNLLIDYFKPLRSINFSGS</sequence>
<evidence type="ECO:0000313" key="1">
    <source>
        <dbReference type="EMBL" id="KXN66619.1"/>
    </source>
</evidence>
<gene>
    <name evidence="1" type="ORF">CONCODRAFT_125891</name>
</gene>
<keyword evidence="2" id="KW-1185">Reference proteome</keyword>
<accession>A0A137NV26</accession>
<evidence type="ECO:0000313" key="2">
    <source>
        <dbReference type="Proteomes" id="UP000070444"/>
    </source>
</evidence>
<dbReference type="AlphaFoldDB" id="A0A137NV26"/>
<dbReference type="EMBL" id="KQ964705">
    <property type="protein sequence ID" value="KXN66619.1"/>
    <property type="molecule type" value="Genomic_DNA"/>
</dbReference>
<protein>
    <submittedName>
        <fullName evidence="1">Uncharacterized protein</fullName>
    </submittedName>
</protein>